<keyword evidence="1 6" id="KW-0560">Oxidoreductase</keyword>
<evidence type="ECO:0000259" key="5">
    <source>
        <dbReference type="Pfam" id="PF14833"/>
    </source>
</evidence>
<feature type="active site" evidence="3">
    <location>
        <position position="168"/>
    </location>
</feature>
<dbReference type="SUPFAM" id="SSF48179">
    <property type="entry name" value="6-phosphogluconate dehydrogenase C-terminal domain-like"/>
    <property type="match status" value="1"/>
</dbReference>
<gene>
    <name evidence="6" type="primary">garR_3</name>
    <name evidence="6" type="ORF">TRN7648_03405</name>
</gene>
<proteinExistence type="predicted"/>
<evidence type="ECO:0000256" key="1">
    <source>
        <dbReference type="ARBA" id="ARBA00023002"/>
    </source>
</evidence>
<evidence type="ECO:0000313" key="6">
    <source>
        <dbReference type="EMBL" id="CUH81288.1"/>
    </source>
</evidence>
<feature type="domain" description="3-hydroxyisobutyrate dehydrogenase-like NAD-binding" evidence="5">
    <location>
        <begin position="162"/>
        <end position="273"/>
    </location>
</feature>
<dbReference type="Pfam" id="PF14833">
    <property type="entry name" value="NAD_binding_11"/>
    <property type="match status" value="1"/>
</dbReference>
<dbReference type="Gene3D" id="3.40.50.720">
    <property type="entry name" value="NAD(P)-binding Rossmann-like Domain"/>
    <property type="match status" value="1"/>
</dbReference>
<protein>
    <submittedName>
        <fullName evidence="6">2-hydroxy-3-oxopropionate reductase</fullName>
        <ecNumber evidence="6">1.1.1.60</ecNumber>
    </submittedName>
</protein>
<dbReference type="OrthoDB" id="9812907at2"/>
<name>A0A0P1GXG8_9RHOB</name>
<evidence type="ECO:0000313" key="7">
    <source>
        <dbReference type="Proteomes" id="UP000054935"/>
    </source>
</evidence>
<dbReference type="PANTHER" id="PTHR43060:SF15">
    <property type="entry name" value="3-HYDROXYISOBUTYRATE DEHYDROGENASE-LIKE 1, MITOCHONDRIAL-RELATED"/>
    <property type="match status" value="1"/>
</dbReference>
<reference evidence="6 7" key="1">
    <citation type="submission" date="2015-09" db="EMBL/GenBank/DDBJ databases">
        <authorList>
            <consortium name="Swine Surveillance"/>
        </authorList>
    </citation>
    <scope>NUCLEOTIDE SEQUENCE [LARGE SCALE GENOMIC DNA]</scope>
    <source>
        <strain evidence="6 7">CECT 7648</strain>
    </source>
</reference>
<keyword evidence="7" id="KW-1185">Reference proteome</keyword>
<dbReference type="RefSeq" id="WP_058248836.1">
    <property type="nucleotide sequence ID" value="NZ_CYSE01000007.1"/>
</dbReference>
<keyword evidence="2" id="KW-0520">NAD</keyword>
<dbReference type="SUPFAM" id="SSF51735">
    <property type="entry name" value="NAD(P)-binding Rossmann-fold domains"/>
    <property type="match status" value="1"/>
</dbReference>
<dbReference type="STRING" id="441103.TRN7648_03405"/>
<dbReference type="GO" id="GO:0050661">
    <property type="term" value="F:NADP binding"/>
    <property type="evidence" value="ECO:0007669"/>
    <property type="project" value="InterPro"/>
</dbReference>
<dbReference type="InterPro" id="IPR015815">
    <property type="entry name" value="HIBADH-related"/>
</dbReference>
<dbReference type="InterPro" id="IPR036291">
    <property type="entry name" value="NAD(P)-bd_dom_sf"/>
</dbReference>
<dbReference type="EMBL" id="CYSE01000007">
    <property type="protein sequence ID" value="CUH81288.1"/>
    <property type="molecule type" value="Genomic_DNA"/>
</dbReference>
<dbReference type="Pfam" id="PF03446">
    <property type="entry name" value="NAD_binding_2"/>
    <property type="match status" value="1"/>
</dbReference>
<dbReference type="InterPro" id="IPR008927">
    <property type="entry name" value="6-PGluconate_DH-like_C_sf"/>
</dbReference>
<evidence type="ECO:0000259" key="4">
    <source>
        <dbReference type="Pfam" id="PF03446"/>
    </source>
</evidence>
<dbReference type="GO" id="GO:0051287">
    <property type="term" value="F:NAD binding"/>
    <property type="evidence" value="ECO:0007669"/>
    <property type="project" value="InterPro"/>
</dbReference>
<dbReference type="AlphaFoldDB" id="A0A0P1GXG8"/>
<dbReference type="PIRSF" id="PIRSF000103">
    <property type="entry name" value="HIBADH"/>
    <property type="match status" value="1"/>
</dbReference>
<feature type="domain" description="6-phosphogluconate dehydrogenase NADP-binding" evidence="4">
    <location>
        <begin position="2"/>
        <end position="156"/>
    </location>
</feature>
<dbReference type="InterPro" id="IPR013328">
    <property type="entry name" value="6PGD_dom2"/>
</dbReference>
<dbReference type="Gene3D" id="1.10.1040.10">
    <property type="entry name" value="N-(1-d-carboxylethyl)-l-norvaline Dehydrogenase, domain 2"/>
    <property type="match status" value="1"/>
</dbReference>
<evidence type="ECO:0000256" key="2">
    <source>
        <dbReference type="ARBA" id="ARBA00023027"/>
    </source>
</evidence>
<dbReference type="InterPro" id="IPR006115">
    <property type="entry name" value="6PGDH_NADP-bd"/>
</dbReference>
<dbReference type="InterPro" id="IPR029154">
    <property type="entry name" value="HIBADH-like_NADP-bd"/>
</dbReference>
<evidence type="ECO:0000256" key="3">
    <source>
        <dbReference type="PIRSR" id="PIRSR000103-1"/>
    </source>
</evidence>
<accession>A0A0P1GXG8</accession>
<dbReference type="Proteomes" id="UP000054935">
    <property type="component" value="Unassembled WGS sequence"/>
</dbReference>
<dbReference type="EC" id="1.1.1.60" evidence="6"/>
<organism evidence="6 7">
    <name type="scientific">Tropicibacter naphthalenivorans</name>
    <dbReference type="NCBI Taxonomy" id="441103"/>
    <lineage>
        <taxon>Bacteria</taxon>
        <taxon>Pseudomonadati</taxon>
        <taxon>Pseudomonadota</taxon>
        <taxon>Alphaproteobacteria</taxon>
        <taxon>Rhodobacterales</taxon>
        <taxon>Roseobacteraceae</taxon>
        <taxon>Tropicibacter</taxon>
    </lineage>
</organism>
<sequence>MRIGYVGLGVMGGALARRLLVSGPVTVFDLNARAVADLVEAGATAAPDLAAMGAACDVVFLCLPRSENVRAALFDHGLADALRPGATVIDQTSGDPTETRAMAETLSARGIHMIDAPVSGGAKEAEAGTIAIMIGGAADRIAAVQPIFDRISPNSYLCGAIGAGQVMKLINNTISTCNRFAMLEGVALGMRNGLDLGVMSDVLNAGGARSKATEAMLPALADGVPDSFFYLNLMLKDVNLATQLATQSGVPLQFGQLARGMMQAASNRLGPQANLFDIGDHVAPEAGTAFPARK</sequence>
<dbReference type="PANTHER" id="PTHR43060">
    <property type="entry name" value="3-HYDROXYISOBUTYRATE DEHYDROGENASE-LIKE 1, MITOCHONDRIAL-RELATED"/>
    <property type="match status" value="1"/>
</dbReference>
<dbReference type="GO" id="GO:0008679">
    <property type="term" value="F:2-hydroxy-3-oxopropionate reductase activity"/>
    <property type="evidence" value="ECO:0007669"/>
    <property type="project" value="UniProtKB-EC"/>
</dbReference>